<sequence length="171" mass="17950">MLMGWFGLDEDAQPGAADDLLGQLARDLSAQGVRVAGAVQVNSTPDPECACDMDVVVIGDDAPPIRISQSLGTGSTGCRLDPGALEQAAARVSQRMAGAELLVLPKFGRQEALGRGFCSVIAQAASEDLPVILHVPAQQRQAFAQFSGDLAQRIAPEDLGRWCARAVAERP</sequence>
<organism evidence="1 2">
    <name type="scientific">Paracoccus seriniphilus</name>
    <dbReference type="NCBI Taxonomy" id="184748"/>
    <lineage>
        <taxon>Bacteria</taxon>
        <taxon>Pseudomonadati</taxon>
        <taxon>Pseudomonadota</taxon>
        <taxon>Alphaproteobacteria</taxon>
        <taxon>Rhodobacterales</taxon>
        <taxon>Paracoccaceae</taxon>
        <taxon>Paracoccus</taxon>
    </lineage>
</organism>
<dbReference type="Pfam" id="PF10649">
    <property type="entry name" value="DUF2478"/>
    <property type="match status" value="1"/>
</dbReference>
<dbReference type="EMBL" id="FZQB01000014">
    <property type="protein sequence ID" value="SNT76006.1"/>
    <property type="molecule type" value="Genomic_DNA"/>
</dbReference>
<name>A0A239Q198_9RHOB</name>
<evidence type="ECO:0000313" key="2">
    <source>
        <dbReference type="Proteomes" id="UP000198307"/>
    </source>
</evidence>
<reference evidence="1 2" key="1">
    <citation type="submission" date="2017-07" db="EMBL/GenBank/DDBJ databases">
        <authorList>
            <person name="Sun Z.S."/>
            <person name="Albrecht U."/>
            <person name="Echele G."/>
            <person name="Lee C.C."/>
        </authorList>
    </citation>
    <scope>NUCLEOTIDE SEQUENCE [LARGE SCALE GENOMIC DNA]</scope>
    <source>
        <strain evidence="1 2">DSM 14827</strain>
    </source>
</reference>
<accession>A0A239Q198</accession>
<dbReference type="AlphaFoldDB" id="A0A239Q198"/>
<dbReference type="OrthoDB" id="5918880at2"/>
<protein>
    <recommendedName>
        <fullName evidence="3">DUF2478 domain-containing protein</fullName>
    </recommendedName>
</protein>
<keyword evidence="2" id="KW-1185">Reference proteome</keyword>
<dbReference type="InterPro" id="IPR018912">
    <property type="entry name" value="DUF2478"/>
</dbReference>
<evidence type="ECO:0000313" key="1">
    <source>
        <dbReference type="EMBL" id="SNT76006.1"/>
    </source>
</evidence>
<gene>
    <name evidence="1" type="ORF">SAMN05444959_11459</name>
</gene>
<dbReference type="Proteomes" id="UP000198307">
    <property type="component" value="Unassembled WGS sequence"/>
</dbReference>
<dbReference type="RefSeq" id="WP_089345350.1">
    <property type="nucleotide sequence ID" value="NZ_CP067129.1"/>
</dbReference>
<proteinExistence type="predicted"/>
<evidence type="ECO:0008006" key="3">
    <source>
        <dbReference type="Google" id="ProtNLM"/>
    </source>
</evidence>